<gene>
    <name evidence="1" type="ORF">WL1483_1447</name>
</gene>
<accession>A0A0S2SGR7</accession>
<dbReference type="KEGG" id="asr:WL1483_1447"/>
<dbReference type="AlphaFoldDB" id="A0A0S2SGR7"/>
<protein>
    <submittedName>
        <fullName evidence="1">Uncharacterized protein</fullName>
    </submittedName>
</protein>
<reference evidence="2" key="1">
    <citation type="submission" date="2015-10" db="EMBL/GenBank/DDBJ databases">
        <title>Complete Genome Sequence of Aeromonas schubertii strain WL1483.</title>
        <authorList>
            <person name="Liu L."/>
        </authorList>
    </citation>
    <scope>NUCLEOTIDE SEQUENCE [LARGE SCALE GENOMIC DNA]</scope>
    <source>
        <strain evidence="2">WL1483</strain>
    </source>
</reference>
<name>A0A0S2SGR7_9GAMM</name>
<dbReference type="Proteomes" id="UP000058114">
    <property type="component" value="Chromosome"/>
</dbReference>
<sequence length="62" mass="6370">MLPLLLLPLAIQAAEPVWITVGSDAGPELRRVGAEVAPLFSAKGVPSSWPGSSPASWPPSPP</sequence>
<evidence type="ECO:0000313" key="2">
    <source>
        <dbReference type="Proteomes" id="UP000058114"/>
    </source>
</evidence>
<evidence type="ECO:0000313" key="1">
    <source>
        <dbReference type="EMBL" id="ALP40866.1"/>
    </source>
</evidence>
<reference evidence="1 2" key="2">
    <citation type="journal article" date="2016" name="Genome Announc.">
        <title>Complete Genome Sequence of the Highly Virulent Aeromonas schubertii Strain WL1483, Isolated from Diseased Snakehead Fish (Channa argus) in China.</title>
        <authorList>
            <person name="Liu L."/>
            <person name="Li N."/>
            <person name="Zhang D."/>
            <person name="Fu X."/>
            <person name="Shi C."/>
            <person name="Lin Q."/>
            <person name="Hao G."/>
        </authorList>
    </citation>
    <scope>NUCLEOTIDE SEQUENCE [LARGE SCALE GENOMIC DNA]</scope>
    <source>
        <strain evidence="1 2">WL1483</strain>
    </source>
</reference>
<organism evidence="1 2">
    <name type="scientific">Aeromonas schubertii</name>
    <dbReference type="NCBI Taxonomy" id="652"/>
    <lineage>
        <taxon>Bacteria</taxon>
        <taxon>Pseudomonadati</taxon>
        <taxon>Pseudomonadota</taxon>
        <taxon>Gammaproteobacteria</taxon>
        <taxon>Aeromonadales</taxon>
        <taxon>Aeromonadaceae</taxon>
        <taxon>Aeromonas</taxon>
    </lineage>
</organism>
<dbReference type="EMBL" id="CP013067">
    <property type="protein sequence ID" value="ALP40866.1"/>
    <property type="molecule type" value="Genomic_DNA"/>
</dbReference>
<proteinExistence type="predicted"/>
<dbReference type="PATRIC" id="fig|652.5.peg.2733"/>